<dbReference type="EMBL" id="KU167098">
    <property type="protein sequence ID" value="AMP43457.1"/>
    <property type="molecule type" value="Genomic_DNA"/>
</dbReference>
<feature type="transmembrane region" description="Helical" evidence="2">
    <location>
        <begin position="21"/>
        <end position="44"/>
    </location>
</feature>
<dbReference type="GeneID" id="27210103"/>
<sequence length="110" mass="12937">MQTRIFRLLRQIFLIIKNQTELFLNFFAESFFYLFLGFLTGNLFGTLLSTIRTFGLWDGIIILSLLGFLEFLGKLVYKTQTKLLKFWKLLNSWKIGIFLGFFIEAFKVGS</sequence>
<dbReference type="InterPro" id="IPR007572">
    <property type="entry name" value="Uncharacterised_Ycf20"/>
</dbReference>
<dbReference type="GeneID" id="27210058"/>
<reference evidence="3" key="1">
    <citation type="journal article" date="2016" name="PLoS ONE">
        <title>Distinctive Architecture of the Chloroplast Genome in the Chlorodendrophycean Green Algae Scherffelia dubia and Tetraselmis sp. CCMP 881.</title>
        <authorList>
            <person name="Turmel M."/>
            <person name="de Cambiaire J.C."/>
            <person name="Otis C."/>
            <person name="Lemieux C."/>
        </authorList>
    </citation>
    <scope>NUCLEOTIDE SEQUENCE</scope>
</reference>
<evidence type="ECO:0000313" key="3">
    <source>
        <dbReference type="EMBL" id="AMP43438.1"/>
    </source>
</evidence>
<dbReference type="RefSeq" id="YP_009241531.1">
    <property type="nucleotide sequence ID" value="NC_029807.1"/>
</dbReference>
<protein>
    <submittedName>
        <fullName evidence="3">Hypothetical chloroplast RF20</fullName>
    </submittedName>
</protein>
<gene>
    <name evidence="3" type="primary">ycf20</name>
</gene>
<organism evidence="3">
    <name type="scientific">Scherffelia dubia</name>
    <name type="common">Green alga</name>
    <name type="synonym">Chlamydomonas dubia</name>
    <dbReference type="NCBI Taxonomy" id="3190"/>
    <lineage>
        <taxon>Eukaryota</taxon>
        <taxon>Viridiplantae</taxon>
        <taxon>Chlorophyta</taxon>
        <taxon>core chlorophytes</taxon>
        <taxon>Chlorodendrophyceae</taxon>
        <taxon>Chlorodendrales</taxon>
        <taxon>Chlorodendraceae</taxon>
        <taxon>Scherffelia</taxon>
    </lineage>
</organism>
<feature type="transmembrane region" description="Helical" evidence="2">
    <location>
        <begin position="56"/>
        <end position="77"/>
    </location>
</feature>
<accession>A0A142BYE6</accession>
<feature type="transmembrane region" description="Helical" evidence="2">
    <location>
        <begin position="89"/>
        <end position="106"/>
    </location>
</feature>
<evidence type="ECO:0000256" key="2">
    <source>
        <dbReference type="SAM" id="Phobius"/>
    </source>
</evidence>
<proteinExistence type="inferred from homology"/>
<name>A0A142BYE6_SCHDU</name>
<keyword evidence="2" id="KW-0812">Transmembrane</keyword>
<keyword evidence="3" id="KW-0934">Plastid</keyword>
<keyword evidence="2" id="KW-1133">Transmembrane helix</keyword>
<keyword evidence="2" id="KW-0472">Membrane</keyword>
<dbReference type="RefSeq" id="YP_009241550.1">
    <property type="nucleotide sequence ID" value="NC_029807.1"/>
</dbReference>
<comment type="similarity">
    <text evidence="1">Belongs to the ycf20 family.</text>
</comment>
<dbReference type="EMBL" id="KU167098">
    <property type="protein sequence ID" value="AMP43438.1"/>
    <property type="molecule type" value="Genomic_DNA"/>
</dbReference>
<evidence type="ECO:0000256" key="1">
    <source>
        <dbReference type="ARBA" id="ARBA00009846"/>
    </source>
</evidence>
<dbReference type="AlphaFoldDB" id="A0A142BYE6"/>
<geneLocation type="plastid" evidence="3"/>
<dbReference type="Pfam" id="PF04483">
    <property type="entry name" value="DUF565"/>
    <property type="match status" value="1"/>
</dbReference>